<dbReference type="InterPro" id="IPR038750">
    <property type="entry name" value="YczE/YyaS-like"/>
</dbReference>
<keyword evidence="2" id="KW-0472">Membrane</keyword>
<feature type="transmembrane region" description="Helical" evidence="2">
    <location>
        <begin position="70"/>
        <end position="92"/>
    </location>
</feature>
<keyword evidence="2" id="KW-1133">Transmembrane helix</keyword>
<gene>
    <name evidence="3" type="ORF">F6B43_03235</name>
</gene>
<dbReference type="OrthoDB" id="154912at2"/>
<feature type="transmembrane region" description="Helical" evidence="2">
    <location>
        <begin position="141"/>
        <end position="161"/>
    </location>
</feature>
<dbReference type="PANTHER" id="PTHR40078:SF1">
    <property type="entry name" value="INTEGRAL MEMBRANE PROTEIN"/>
    <property type="match status" value="1"/>
</dbReference>
<dbReference type="RefSeq" id="WP_150447452.1">
    <property type="nucleotide sequence ID" value="NZ_VYSA01000001.1"/>
</dbReference>
<proteinExistence type="predicted"/>
<evidence type="ECO:0000256" key="2">
    <source>
        <dbReference type="SAM" id="Phobius"/>
    </source>
</evidence>
<feature type="transmembrane region" description="Helical" evidence="2">
    <location>
        <begin position="98"/>
        <end position="120"/>
    </location>
</feature>
<dbReference type="EMBL" id="VYSA01000001">
    <property type="protein sequence ID" value="KAA9110678.1"/>
    <property type="molecule type" value="Genomic_DNA"/>
</dbReference>
<accession>A0A5J5J734</accession>
<evidence type="ECO:0000313" key="3">
    <source>
        <dbReference type="EMBL" id="KAA9110678.1"/>
    </source>
</evidence>
<reference evidence="4" key="1">
    <citation type="submission" date="2019-09" db="EMBL/GenBank/DDBJ databases">
        <title>Mumia zhuanghuii sp. nov. isolated from the intestinal contents of plateau pika (Ochotona curzoniae) in the Qinghai-Tibet plateau of China.</title>
        <authorList>
            <person name="Tian Z."/>
        </authorList>
    </citation>
    <scope>NUCLEOTIDE SEQUENCE [LARGE SCALE GENOMIC DNA]</scope>
    <source>
        <strain evidence="4">JCM 30598</strain>
    </source>
</reference>
<keyword evidence="4" id="KW-1185">Reference proteome</keyword>
<dbReference type="Pfam" id="PF19700">
    <property type="entry name" value="DUF6198"/>
    <property type="match status" value="1"/>
</dbReference>
<comment type="caution">
    <text evidence="3">The sequence shown here is derived from an EMBL/GenBank/DDBJ whole genome shotgun (WGS) entry which is preliminary data.</text>
</comment>
<feature type="transmembrane region" description="Helical" evidence="2">
    <location>
        <begin position="167"/>
        <end position="187"/>
    </location>
</feature>
<feature type="compositionally biased region" description="Low complexity" evidence="1">
    <location>
        <begin position="204"/>
        <end position="218"/>
    </location>
</feature>
<evidence type="ECO:0008006" key="5">
    <source>
        <dbReference type="Google" id="ProtNLM"/>
    </source>
</evidence>
<name>A0A5J5J734_9MICO</name>
<evidence type="ECO:0000313" key="4">
    <source>
        <dbReference type="Proteomes" id="UP000325827"/>
    </source>
</evidence>
<dbReference type="AlphaFoldDB" id="A0A5J5J734"/>
<protein>
    <recommendedName>
        <fullName evidence="5">YitT family protein</fullName>
    </recommendedName>
</protein>
<sequence length="218" mass="22267">MTRRILQLLVGLALYGVGCALTVEAGLGVDPWTVFAQGLSVRTGIGIGWITNIVGLLVLLLWIPLRQKPGVGTVANILLVGTSMQATLAVIPPISGPIAQFAVLGGGIVLVAVASGLYIGARFGPGPRDGLMTGMHARFGWPIWACRLSVEASVLLVGWLLGGTVGIGTVLFAVLIGPLVHVALPLLRAGGRGEALKVSAGGTEASRSPESSASRAHS</sequence>
<dbReference type="PANTHER" id="PTHR40078">
    <property type="entry name" value="INTEGRAL MEMBRANE PROTEIN-RELATED"/>
    <property type="match status" value="1"/>
</dbReference>
<dbReference type="Proteomes" id="UP000325827">
    <property type="component" value="Unassembled WGS sequence"/>
</dbReference>
<evidence type="ECO:0000256" key="1">
    <source>
        <dbReference type="SAM" id="MobiDB-lite"/>
    </source>
</evidence>
<feature type="transmembrane region" description="Helical" evidence="2">
    <location>
        <begin position="44"/>
        <end position="63"/>
    </location>
</feature>
<feature type="region of interest" description="Disordered" evidence="1">
    <location>
        <begin position="198"/>
        <end position="218"/>
    </location>
</feature>
<keyword evidence="2" id="KW-0812">Transmembrane</keyword>
<organism evidence="3 4">
    <name type="scientific">Microbacterium rhizomatis</name>
    <dbReference type="NCBI Taxonomy" id="1631477"/>
    <lineage>
        <taxon>Bacteria</taxon>
        <taxon>Bacillati</taxon>
        <taxon>Actinomycetota</taxon>
        <taxon>Actinomycetes</taxon>
        <taxon>Micrococcales</taxon>
        <taxon>Microbacteriaceae</taxon>
        <taxon>Microbacterium</taxon>
    </lineage>
</organism>